<proteinExistence type="predicted"/>
<evidence type="ECO:0000313" key="2">
    <source>
        <dbReference type="Proteomes" id="UP001066276"/>
    </source>
</evidence>
<dbReference type="EMBL" id="JANPWB010000010">
    <property type="protein sequence ID" value="KAJ1142018.1"/>
    <property type="molecule type" value="Genomic_DNA"/>
</dbReference>
<organism evidence="1 2">
    <name type="scientific">Pleurodeles waltl</name>
    <name type="common">Iberian ribbed newt</name>
    <dbReference type="NCBI Taxonomy" id="8319"/>
    <lineage>
        <taxon>Eukaryota</taxon>
        <taxon>Metazoa</taxon>
        <taxon>Chordata</taxon>
        <taxon>Craniata</taxon>
        <taxon>Vertebrata</taxon>
        <taxon>Euteleostomi</taxon>
        <taxon>Amphibia</taxon>
        <taxon>Batrachia</taxon>
        <taxon>Caudata</taxon>
        <taxon>Salamandroidea</taxon>
        <taxon>Salamandridae</taxon>
        <taxon>Pleurodelinae</taxon>
        <taxon>Pleurodeles</taxon>
    </lineage>
</organism>
<reference evidence="1" key="1">
    <citation type="journal article" date="2022" name="bioRxiv">
        <title>Sequencing and chromosome-scale assembly of the giantPleurodeles waltlgenome.</title>
        <authorList>
            <person name="Brown T."/>
            <person name="Elewa A."/>
            <person name="Iarovenko S."/>
            <person name="Subramanian E."/>
            <person name="Araus A.J."/>
            <person name="Petzold A."/>
            <person name="Susuki M."/>
            <person name="Suzuki K.-i.T."/>
            <person name="Hayashi T."/>
            <person name="Toyoda A."/>
            <person name="Oliveira C."/>
            <person name="Osipova E."/>
            <person name="Leigh N.D."/>
            <person name="Simon A."/>
            <person name="Yun M.H."/>
        </authorList>
    </citation>
    <scope>NUCLEOTIDE SEQUENCE</scope>
    <source>
        <strain evidence="1">20211129_DDA</strain>
        <tissue evidence="1">Liver</tissue>
    </source>
</reference>
<name>A0AAV7QUD7_PLEWA</name>
<keyword evidence="2" id="KW-1185">Reference proteome</keyword>
<dbReference type="AlphaFoldDB" id="A0AAV7QUD7"/>
<dbReference type="Proteomes" id="UP001066276">
    <property type="component" value="Chromosome 6"/>
</dbReference>
<comment type="caution">
    <text evidence="1">The sequence shown here is derived from an EMBL/GenBank/DDBJ whole genome shotgun (WGS) entry which is preliminary data.</text>
</comment>
<sequence length="143" mass="16303">MPLWRANWVTHLDIGELLPPILTEVDQPEYLQLNKVSPLALETLPTQAPLECSRTPFGSEDYNSLMWRRVRNGCAGDSERSLPLIVLHLRLQSVKNKGAYFVPVPVLSEERRRNVLIADGRFFFKDTLSELLAATGSSNWRQQ</sequence>
<protein>
    <submittedName>
        <fullName evidence="1">Uncharacterized protein</fullName>
    </submittedName>
</protein>
<gene>
    <name evidence="1" type="ORF">NDU88_008346</name>
</gene>
<accession>A0AAV7QUD7</accession>
<evidence type="ECO:0000313" key="1">
    <source>
        <dbReference type="EMBL" id="KAJ1142018.1"/>
    </source>
</evidence>